<dbReference type="CDD" id="cd09917">
    <property type="entry name" value="F-box_SF"/>
    <property type="match status" value="1"/>
</dbReference>
<evidence type="ECO:0000313" key="6">
    <source>
        <dbReference type="Proteomes" id="UP000235392"/>
    </source>
</evidence>
<feature type="compositionally biased region" description="Low complexity" evidence="1">
    <location>
        <begin position="265"/>
        <end position="275"/>
    </location>
</feature>
<proteinExistence type="predicted"/>
<feature type="region of interest" description="Disordered" evidence="1">
    <location>
        <begin position="259"/>
        <end position="315"/>
    </location>
</feature>
<name>A0A2N5T905_9BASI</name>
<dbReference type="InterPro" id="IPR036047">
    <property type="entry name" value="F-box-like_dom_sf"/>
</dbReference>
<dbReference type="EMBL" id="PGCI01000021">
    <property type="protein sequence ID" value="PLW48792.1"/>
    <property type="molecule type" value="Genomic_DNA"/>
</dbReference>
<dbReference type="AlphaFoldDB" id="A0A2N5T905"/>
<feature type="domain" description="F-box" evidence="2">
    <location>
        <begin position="1"/>
        <end position="49"/>
    </location>
</feature>
<dbReference type="STRING" id="200324.A0A2N5T905"/>
<evidence type="ECO:0000313" key="3">
    <source>
        <dbReference type="EMBL" id="PLW21994.1"/>
    </source>
</evidence>
<dbReference type="Proteomes" id="UP000235388">
    <property type="component" value="Unassembled WGS sequence"/>
</dbReference>
<dbReference type="Proteomes" id="UP000235392">
    <property type="component" value="Unassembled WGS sequence"/>
</dbReference>
<protein>
    <recommendedName>
        <fullName evidence="2">F-box domain-containing protein</fullName>
    </recommendedName>
</protein>
<feature type="compositionally biased region" description="Pro residues" evidence="1">
    <location>
        <begin position="276"/>
        <end position="289"/>
    </location>
</feature>
<evidence type="ECO:0000313" key="4">
    <source>
        <dbReference type="EMBL" id="PLW48792.1"/>
    </source>
</evidence>
<gene>
    <name evidence="3" type="ORF">PCANC_04344</name>
    <name evidence="4" type="ORF">PCASD_03233</name>
</gene>
<evidence type="ECO:0000256" key="1">
    <source>
        <dbReference type="SAM" id="MobiDB-lite"/>
    </source>
</evidence>
<reference evidence="5 6" key="1">
    <citation type="submission" date="2017-11" db="EMBL/GenBank/DDBJ databases">
        <title>De novo assembly and phasing of dikaryotic genomes from two isolates of Puccinia coronata f. sp. avenae, the causal agent of oat crown rust.</title>
        <authorList>
            <person name="Miller M.E."/>
            <person name="Zhang Y."/>
            <person name="Omidvar V."/>
            <person name="Sperschneider J."/>
            <person name="Schwessinger B."/>
            <person name="Raley C."/>
            <person name="Palmer J.M."/>
            <person name="Garnica D."/>
            <person name="Upadhyaya N."/>
            <person name="Rathjen J."/>
            <person name="Taylor J.M."/>
            <person name="Park R.F."/>
            <person name="Dodds P.N."/>
            <person name="Hirsch C.D."/>
            <person name="Kianian S.F."/>
            <person name="Figueroa M."/>
        </authorList>
    </citation>
    <scope>NUCLEOTIDE SEQUENCE [LARGE SCALE GENOMIC DNA]</scope>
    <source>
        <strain evidence="3">12NC29</strain>
        <strain evidence="4">12SD80</strain>
    </source>
</reference>
<dbReference type="SUPFAM" id="SSF81383">
    <property type="entry name" value="F-box domain"/>
    <property type="match status" value="1"/>
</dbReference>
<dbReference type="EMBL" id="PGCJ01000778">
    <property type="protein sequence ID" value="PLW21994.1"/>
    <property type="molecule type" value="Genomic_DNA"/>
</dbReference>
<dbReference type="PROSITE" id="PS50181">
    <property type="entry name" value="FBOX"/>
    <property type="match status" value="1"/>
</dbReference>
<organism evidence="3 5">
    <name type="scientific">Puccinia coronata f. sp. avenae</name>
    <dbReference type="NCBI Taxonomy" id="200324"/>
    <lineage>
        <taxon>Eukaryota</taxon>
        <taxon>Fungi</taxon>
        <taxon>Dikarya</taxon>
        <taxon>Basidiomycota</taxon>
        <taxon>Pucciniomycotina</taxon>
        <taxon>Pucciniomycetes</taxon>
        <taxon>Pucciniales</taxon>
        <taxon>Pucciniaceae</taxon>
        <taxon>Puccinia</taxon>
    </lineage>
</organism>
<keyword evidence="5" id="KW-1185">Reference proteome</keyword>
<comment type="caution">
    <text evidence="3">The sequence shown here is derived from an EMBL/GenBank/DDBJ whole genome shotgun (WGS) entry which is preliminary data.</text>
</comment>
<evidence type="ECO:0000313" key="5">
    <source>
        <dbReference type="Proteomes" id="UP000235388"/>
    </source>
</evidence>
<sequence length="556" mass="62961">MDCRTPTEIWHRILRYLDPIELDRLARASSFTHKLIYANSHRQHIWQSQFLNHFDHPLEDDAVRNIFLSHPSTTTLASSHQVDWLHTLATRIILRNILTTADHHRMTELLIKHYPDAQLLALYDLIFLILNTAQRTTDSLNLTFLKEVFSSNPTAQLVMMHQRSTHLDPIFAERASLHDPVVRAAAKLHTLYGLTSYDVSNSLRTRGMARESCYALANYTPHSLYGPFVPDQSCTVNWPHLEALSVVVGLNLYSIRKQAIDNDHPPNNNNNNRSPTGPPHELPTLPVDPPLFSMPDTPGYPHPAGPILQHLGSDHPRLYHTHTHTHAAAAARKPELIPWPILDSLHASRPHTQLMHPAYDHPPLPWPPLPSPASDPLPLDLNHYDWAGVSGRWLRVVCYLDYRLFHDYNFGRKMSTSLNDCSEVLRIMTLELNVIAIGTHPESYEPQHIPMDVQTNRRDRPPIYFEGTSAYNVGASRNLIVGQAVSQVRGCVSMTVDGEVRWTLVSTLGGVDRWASEGIQVGGVRARWGVVGVWSDVNRDEVDGPVGPFYFFKTSY</sequence>
<accession>A0A2N5T905</accession>
<dbReference type="InterPro" id="IPR001810">
    <property type="entry name" value="F-box_dom"/>
</dbReference>
<dbReference type="OrthoDB" id="3226064at2759"/>
<evidence type="ECO:0000259" key="2">
    <source>
        <dbReference type="PROSITE" id="PS50181"/>
    </source>
</evidence>